<feature type="compositionally biased region" description="Basic and acidic residues" evidence="3">
    <location>
        <begin position="122"/>
        <end position="134"/>
    </location>
</feature>
<evidence type="ECO:0000256" key="3">
    <source>
        <dbReference type="SAM" id="MobiDB-lite"/>
    </source>
</evidence>
<feature type="compositionally biased region" description="Acidic residues" evidence="3">
    <location>
        <begin position="703"/>
        <end position="714"/>
    </location>
</feature>
<feature type="compositionally biased region" description="Polar residues" evidence="3">
    <location>
        <begin position="284"/>
        <end position="302"/>
    </location>
</feature>
<feature type="compositionally biased region" description="Acidic residues" evidence="3">
    <location>
        <begin position="303"/>
        <end position="313"/>
    </location>
</feature>
<feature type="region of interest" description="Disordered" evidence="3">
    <location>
        <begin position="364"/>
        <end position="790"/>
    </location>
</feature>
<name>A0A1L0CXA2_9ASCO</name>
<feature type="domain" description="SH3" evidence="4">
    <location>
        <begin position="2"/>
        <end position="61"/>
    </location>
</feature>
<dbReference type="Proteomes" id="UP000182259">
    <property type="component" value="Chromosome I"/>
</dbReference>
<feature type="compositionally biased region" description="Basic and acidic residues" evidence="3">
    <location>
        <begin position="217"/>
        <end position="257"/>
    </location>
</feature>
<organism evidence="5 6">
    <name type="scientific">Sungouiella intermedia</name>
    <dbReference type="NCBI Taxonomy" id="45354"/>
    <lineage>
        <taxon>Eukaryota</taxon>
        <taxon>Fungi</taxon>
        <taxon>Dikarya</taxon>
        <taxon>Ascomycota</taxon>
        <taxon>Saccharomycotina</taxon>
        <taxon>Pichiomycetes</taxon>
        <taxon>Metschnikowiaceae</taxon>
        <taxon>Sungouiella</taxon>
    </lineage>
</organism>
<feature type="region of interest" description="Disordered" evidence="3">
    <location>
        <begin position="205"/>
        <end position="352"/>
    </location>
</feature>
<gene>
    <name evidence="5" type="ORF">SAMEA4029009_CIC11G00000003063</name>
</gene>
<accession>A0A1L0CXA2</accession>
<feature type="compositionally biased region" description="Basic and acidic residues" evidence="3">
    <location>
        <begin position="314"/>
        <end position="325"/>
    </location>
</feature>
<protein>
    <submittedName>
        <fullName evidence="5">CIC11C00000003063</fullName>
    </submittedName>
</protein>
<dbReference type="Pfam" id="PF25459">
    <property type="entry name" value="AIM3_BBC1_C"/>
    <property type="match status" value="1"/>
</dbReference>
<dbReference type="SMART" id="SM00326">
    <property type="entry name" value="SH3"/>
    <property type="match status" value="1"/>
</dbReference>
<evidence type="ECO:0000256" key="1">
    <source>
        <dbReference type="ARBA" id="ARBA00022443"/>
    </source>
</evidence>
<dbReference type="InterPro" id="IPR001452">
    <property type="entry name" value="SH3_domain"/>
</dbReference>
<proteinExistence type="predicted"/>
<dbReference type="PROSITE" id="PS50002">
    <property type="entry name" value="SH3"/>
    <property type="match status" value="1"/>
</dbReference>
<dbReference type="PANTHER" id="PTHR46026">
    <property type="entry name" value="RHO-TYPE GUANINE NUCLEOTIDE EXCHANGE FACTOR, ISOFORM F"/>
    <property type="match status" value="1"/>
</dbReference>
<feature type="compositionally biased region" description="Acidic residues" evidence="3">
    <location>
        <begin position="326"/>
        <end position="346"/>
    </location>
</feature>
<feature type="compositionally biased region" description="Basic and acidic residues" evidence="3">
    <location>
        <begin position="771"/>
        <end position="789"/>
    </location>
</feature>
<dbReference type="PRINTS" id="PR01217">
    <property type="entry name" value="PRICHEXTENSN"/>
</dbReference>
<sequence>MSTPFKVKALFEYKSDYDDDLTFAPGQIITVTEIEDEEWYSGTYDGKLGMFPKNFVEIIKEEEPPVKVPALRPTPLVAKSQEPAAIPATTAPASIVPEDSEPTKEFGLISDPVHSQSGASEQKPESLETSKVDKPAATASTPKVPIPGLVMPGKAPLQRDDPYAVKKQFFGAGKSSYVPQIKPRDQSNIISHAYHDVAKNTDIVREHDNENEDEVPEEPKMSLKERIAMLQKRQQEEAEREAAALKRREERKKEKQVQKNSTGGSVHTVGSEDDPVEAEEISPDIQQTIPEGSESAPVQNFDNENEYDEEVQDEDKVVKDTHGAEVEEDSDNDQEVGDEEAEEDDEDLKRRKLVERMAKISGGRNMFGMMGMPTPFGAPAAAPTKKKTTTTKPNVVKEETTSSVPAAIPIPGMSVGSEVPEILKESKDKKEVKQDEVIAGPGASQPETSEIAPQIKEGGKEEVINESDLPDEDNIVLDHSGKNFEEVEQQSRSPPLKLSESEAEEQQDIDLAISKIGNEPEVTAYDADEDVSDRGAAPDLEIETITEKHTLTIPALPTRSPTSTKAPPPPPHTQPPSVTLPAPGASPAVPLETGTSSFPPVGIPPIPTRMEESAVATSPIDQAPPIPLKVPDMPPIPQTEPPAVTSMPPPPAVTSMPPPPAVSSMPPPPAVSSMPPPPAVSSMPPPPPVPTQAPATPSGIEADYTDSSEDEFEDVPDRSSADDGPDFRNHSFAAPTKASTFSHPPPIPTQLPAMPSRVSTSSSIGRGSMDSGRRSNELGRSKSVKEGKNDQVQAEAHLVGLQHELGSLTESTGWWVKNEIPDVLQSKVGSDLIFEVDTNSITKRGNKTLVYKDYYILFHDMSQIVVELVFNSDDPRSTAKVIDVTVVDTSSSRRDILHKYNALYGNDVVGFAQRLVGTKVPTGLVLHVFGQLYQKFPNLLLPIGDKSFGATIYKNFNHNVVKFDDIRPGDILCMKNAKFTSHKGLGGLGNKSIVVGDGRDIYSAVITEFDSKKEKIRVLETDHSGVVRKESYKIGDMKSGRIRVFRFVDRAFIGW</sequence>
<feature type="compositionally biased region" description="Low complexity" evidence="3">
    <location>
        <begin position="366"/>
        <end position="383"/>
    </location>
</feature>
<feature type="compositionally biased region" description="Basic and acidic residues" evidence="3">
    <location>
        <begin position="715"/>
        <end position="729"/>
    </location>
</feature>
<evidence type="ECO:0000313" key="5">
    <source>
        <dbReference type="EMBL" id="SGZ48841.1"/>
    </source>
</evidence>
<reference evidence="5 6" key="1">
    <citation type="submission" date="2016-10" db="EMBL/GenBank/DDBJ databases">
        <authorList>
            <person name="de Groot N.N."/>
        </authorList>
    </citation>
    <scope>NUCLEOTIDE SEQUENCE [LARGE SCALE GENOMIC DNA]</scope>
    <source>
        <strain evidence="5 6">PYCC 4715</strain>
    </source>
</reference>
<dbReference type="InterPro" id="IPR057402">
    <property type="entry name" value="AIM3_BBC1_C"/>
</dbReference>
<feature type="compositionally biased region" description="Acidic residues" evidence="3">
    <location>
        <begin position="464"/>
        <end position="475"/>
    </location>
</feature>
<dbReference type="InterPro" id="IPR036028">
    <property type="entry name" value="SH3-like_dom_sf"/>
</dbReference>
<feature type="compositionally biased region" description="Basic and acidic residues" evidence="3">
    <location>
        <begin position="421"/>
        <end position="436"/>
    </location>
</feature>
<feature type="compositionally biased region" description="Pro residues" evidence="3">
    <location>
        <begin position="647"/>
        <end position="691"/>
    </location>
</feature>
<dbReference type="SUPFAM" id="SSF50044">
    <property type="entry name" value="SH3-domain"/>
    <property type="match status" value="1"/>
</dbReference>
<feature type="compositionally biased region" description="Acidic residues" evidence="3">
    <location>
        <begin position="271"/>
        <end position="282"/>
    </location>
</feature>
<dbReference type="Pfam" id="PF00018">
    <property type="entry name" value="SH3_1"/>
    <property type="match status" value="1"/>
</dbReference>
<dbReference type="PANTHER" id="PTHR46026:SF1">
    <property type="entry name" value="RHO-TYPE GUANINE NUCLEOTIDE EXCHANGE FACTOR, ISOFORM F"/>
    <property type="match status" value="1"/>
</dbReference>
<feature type="region of interest" description="Disordered" evidence="3">
    <location>
        <begin position="107"/>
        <end position="157"/>
    </location>
</feature>
<evidence type="ECO:0000259" key="4">
    <source>
        <dbReference type="PROSITE" id="PS50002"/>
    </source>
</evidence>
<dbReference type="EMBL" id="LT635764">
    <property type="protein sequence ID" value="SGZ48841.1"/>
    <property type="molecule type" value="Genomic_DNA"/>
</dbReference>
<keyword evidence="1 2" id="KW-0728">SH3 domain</keyword>
<dbReference type="AlphaFoldDB" id="A0A1L0CXA2"/>
<evidence type="ECO:0000256" key="2">
    <source>
        <dbReference type="PROSITE-ProRule" id="PRU00192"/>
    </source>
</evidence>
<dbReference type="Gene3D" id="2.30.30.40">
    <property type="entry name" value="SH3 Domains"/>
    <property type="match status" value="1"/>
</dbReference>
<feature type="compositionally biased region" description="Pro residues" evidence="3">
    <location>
        <begin position="622"/>
        <end position="640"/>
    </location>
</feature>
<evidence type="ECO:0000313" key="6">
    <source>
        <dbReference type="Proteomes" id="UP000182259"/>
    </source>
</evidence>